<sequence length="123" mass="13814">MSVGGTMAKNQTCGRQGTSTEQDTRFSDKEKKLMKQMKFGDCLTQQVDMSKVKLDVLKPWITQKITEILKMEDDVVIDYVNNQLEEKRAAVTAACRRQPSQRAAAPLLRTPLAFSIGIYGEIT</sequence>
<dbReference type="Pfam" id="PF01480">
    <property type="entry name" value="PWI"/>
    <property type="match status" value="1"/>
</dbReference>
<gene>
    <name evidence="4" type="ORF">RR48_15055</name>
</gene>
<protein>
    <submittedName>
        <fullName evidence="4">Serine/arginine repetitive matrix protein 1</fullName>
    </submittedName>
</protein>
<dbReference type="GO" id="GO:0048024">
    <property type="term" value="P:regulation of mRNA splicing, via spliceosome"/>
    <property type="evidence" value="ECO:0007669"/>
    <property type="project" value="TreeGrafter"/>
</dbReference>
<dbReference type="PROSITE" id="PS51025">
    <property type="entry name" value="PWI"/>
    <property type="match status" value="1"/>
</dbReference>
<feature type="region of interest" description="Disordered" evidence="2">
    <location>
        <begin position="1"/>
        <end position="26"/>
    </location>
</feature>
<dbReference type="GO" id="GO:0005681">
    <property type="term" value="C:spliceosomal complex"/>
    <property type="evidence" value="ECO:0007669"/>
    <property type="project" value="TreeGrafter"/>
</dbReference>
<dbReference type="InParanoid" id="A0A194R6C5"/>
<keyword evidence="1" id="KW-0507">mRNA processing</keyword>
<accession>A0A194R6C5</accession>
<dbReference type="InterPro" id="IPR036483">
    <property type="entry name" value="PWI_dom_sf"/>
</dbReference>
<dbReference type="SMART" id="SM00311">
    <property type="entry name" value="PWI"/>
    <property type="match status" value="1"/>
</dbReference>
<dbReference type="Proteomes" id="UP000053240">
    <property type="component" value="Unassembled WGS sequence"/>
</dbReference>
<evidence type="ECO:0000313" key="5">
    <source>
        <dbReference type="Proteomes" id="UP000053240"/>
    </source>
</evidence>
<feature type="compositionally biased region" description="Polar residues" evidence="2">
    <location>
        <begin position="8"/>
        <end position="21"/>
    </location>
</feature>
<name>A0A194R6C5_PAPMA</name>
<reference evidence="4 5" key="1">
    <citation type="journal article" date="2015" name="Nat. Commun.">
        <title>Outbred genome sequencing and CRISPR/Cas9 gene editing in butterflies.</title>
        <authorList>
            <person name="Li X."/>
            <person name="Fan D."/>
            <person name="Zhang W."/>
            <person name="Liu G."/>
            <person name="Zhang L."/>
            <person name="Zhao L."/>
            <person name="Fang X."/>
            <person name="Chen L."/>
            <person name="Dong Y."/>
            <person name="Chen Y."/>
            <person name="Ding Y."/>
            <person name="Zhao R."/>
            <person name="Feng M."/>
            <person name="Zhu Y."/>
            <person name="Feng Y."/>
            <person name="Jiang X."/>
            <person name="Zhu D."/>
            <person name="Xiang H."/>
            <person name="Feng X."/>
            <person name="Li S."/>
            <person name="Wang J."/>
            <person name="Zhang G."/>
            <person name="Kronforst M.R."/>
            <person name="Wang W."/>
        </authorList>
    </citation>
    <scope>NUCLEOTIDE SEQUENCE [LARGE SCALE GENOMIC DNA]</scope>
    <source>
        <strain evidence="4">Ya'a_city_454_Pm</strain>
        <tissue evidence="4">Whole body</tissue>
    </source>
</reference>
<evidence type="ECO:0000259" key="3">
    <source>
        <dbReference type="PROSITE" id="PS51025"/>
    </source>
</evidence>
<dbReference type="EMBL" id="KQ460883">
    <property type="protein sequence ID" value="KPJ11416.1"/>
    <property type="molecule type" value="Genomic_DNA"/>
</dbReference>
<dbReference type="PANTHER" id="PTHR23148:SF0">
    <property type="entry name" value="SERINE_ARGININE REPETITIVE MATRIX PROTEIN 1"/>
    <property type="match status" value="1"/>
</dbReference>
<dbReference type="InterPro" id="IPR002483">
    <property type="entry name" value="PWI_dom"/>
</dbReference>
<dbReference type="SUPFAM" id="SSF101233">
    <property type="entry name" value="PWI domain"/>
    <property type="match status" value="1"/>
</dbReference>
<evidence type="ECO:0000256" key="2">
    <source>
        <dbReference type="SAM" id="MobiDB-lite"/>
    </source>
</evidence>
<evidence type="ECO:0000313" key="4">
    <source>
        <dbReference type="EMBL" id="KPJ11416.1"/>
    </source>
</evidence>
<organism evidence="4 5">
    <name type="scientific">Papilio machaon</name>
    <name type="common">Old World swallowtail butterfly</name>
    <dbReference type="NCBI Taxonomy" id="76193"/>
    <lineage>
        <taxon>Eukaryota</taxon>
        <taxon>Metazoa</taxon>
        <taxon>Ecdysozoa</taxon>
        <taxon>Arthropoda</taxon>
        <taxon>Hexapoda</taxon>
        <taxon>Insecta</taxon>
        <taxon>Pterygota</taxon>
        <taxon>Neoptera</taxon>
        <taxon>Endopterygota</taxon>
        <taxon>Lepidoptera</taxon>
        <taxon>Glossata</taxon>
        <taxon>Ditrysia</taxon>
        <taxon>Papilionoidea</taxon>
        <taxon>Papilionidae</taxon>
        <taxon>Papilioninae</taxon>
        <taxon>Papilio</taxon>
    </lineage>
</organism>
<dbReference type="Gene3D" id="1.20.1390.10">
    <property type="entry name" value="PWI domain"/>
    <property type="match status" value="1"/>
</dbReference>
<dbReference type="AlphaFoldDB" id="A0A194R6C5"/>
<dbReference type="PANTHER" id="PTHR23148">
    <property type="entry name" value="SERINE/ARGININE REGULATED NUCLEAR MATRIX PROTEIN"/>
    <property type="match status" value="1"/>
</dbReference>
<dbReference type="GO" id="GO:0006397">
    <property type="term" value="P:mRNA processing"/>
    <property type="evidence" value="ECO:0007669"/>
    <property type="project" value="UniProtKB-KW"/>
</dbReference>
<dbReference type="InterPro" id="IPR052225">
    <property type="entry name" value="Ser/Arg_repetitive_matrix"/>
</dbReference>
<evidence type="ECO:0000256" key="1">
    <source>
        <dbReference type="ARBA" id="ARBA00022664"/>
    </source>
</evidence>
<keyword evidence="5" id="KW-1185">Reference proteome</keyword>
<dbReference type="STRING" id="76193.A0A194R6C5"/>
<dbReference type="GO" id="GO:0003723">
    <property type="term" value="F:RNA binding"/>
    <property type="evidence" value="ECO:0007669"/>
    <property type="project" value="TreeGrafter"/>
</dbReference>
<feature type="domain" description="PWI" evidence="3">
    <location>
        <begin position="36"/>
        <end position="123"/>
    </location>
</feature>
<proteinExistence type="predicted"/>